<evidence type="ECO:0000313" key="2">
    <source>
        <dbReference type="EMBL" id="MEU7070638.1"/>
    </source>
</evidence>
<feature type="region of interest" description="Disordered" evidence="1">
    <location>
        <begin position="25"/>
        <end position="53"/>
    </location>
</feature>
<name>A0ABV3C924_9ACTN</name>
<evidence type="ECO:0000313" key="3">
    <source>
        <dbReference type="Proteomes" id="UP001551329"/>
    </source>
</evidence>
<proteinExistence type="predicted"/>
<organism evidence="2 3">
    <name type="scientific">Streptomyces narbonensis</name>
    <dbReference type="NCBI Taxonomy" id="67333"/>
    <lineage>
        <taxon>Bacteria</taxon>
        <taxon>Bacillati</taxon>
        <taxon>Actinomycetota</taxon>
        <taxon>Actinomycetes</taxon>
        <taxon>Kitasatosporales</taxon>
        <taxon>Streptomycetaceae</taxon>
        <taxon>Streptomyces</taxon>
    </lineage>
</organism>
<accession>A0ABV3C924</accession>
<dbReference type="RefSeq" id="WP_360019287.1">
    <property type="nucleotide sequence ID" value="NZ_JBEZAE010000005.1"/>
</dbReference>
<keyword evidence="3" id="KW-1185">Reference proteome</keyword>
<dbReference type="EMBL" id="JBEZAE010000005">
    <property type="protein sequence ID" value="MEU7070638.1"/>
    <property type="molecule type" value="Genomic_DNA"/>
</dbReference>
<dbReference type="Proteomes" id="UP001551329">
    <property type="component" value="Unassembled WGS sequence"/>
</dbReference>
<sequence length="435" mass="46638">MLGEFRRTAVLVPFHDSGSLRIADFSGAHRGGPGPAAPLPESDASSDMHSRAASRAKETSIGVLVVPTQEGPLLADDGGFARAWLSGKCVALIPAGTHLDGDVVRRVEAGCRGVDAQHLLDARTAAVAHHVTASTAPRQPTETGLVAPVAPPALLHTPDLRGAVLFPEAGYALIAGTEAFMRAAVPEGIDEARARFGRYARAMKKRRPYLLGIAAAYPPVHEAWSRPGDVTPGTATAHQTQRGAELRMTAPGTAPTPCGGIPRRLLDAPSPAELERYLLTSATEAWSQPDWVQLRVLAVGRMQSPALTRETRLRWGHLALCAISETARSQTPQQTTADSTRVRAYLILEFGMSDSDAARDLPALCSEILGNLGVPLEAAERLAEDWRSAPGEQMLRLRRIKNMLTPLLPLQALLKKGGPAFQETRDWMKLIPDLP</sequence>
<evidence type="ECO:0000256" key="1">
    <source>
        <dbReference type="SAM" id="MobiDB-lite"/>
    </source>
</evidence>
<reference evidence="2 3" key="1">
    <citation type="submission" date="2024-06" db="EMBL/GenBank/DDBJ databases">
        <title>The Natural Products Discovery Center: Release of the First 8490 Sequenced Strains for Exploring Actinobacteria Biosynthetic Diversity.</title>
        <authorList>
            <person name="Kalkreuter E."/>
            <person name="Kautsar S.A."/>
            <person name="Yang D."/>
            <person name="Bader C.D."/>
            <person name="Teijaro C.N."/>
            <person name="Fluegel L."/>
            <person name="Davis C.M."/>
            <person name="Simpson J.R."/>
            <person name="Lauterbach L."/>
            <person name="Steele A.D."/>
            <person name="Gui C."/>
            <person name="Meng S."/>
            <person name="Li G."/>
            <person name="Viehrig K."/>
            <person name="Ye F."/>
            <person name="Su P."/>
            <person name="Kiefer A.F."/>
            <person name="Nichols A."/>
            <person name="Cepeda A.J."/>
            <person name="Yan W."/>
            <person name="Fan B."/>
            <person name="Jiang Y."/>
            <person name="Adhikari A."/>
            <person name="Zheng C.-J."/>
            <person name="Schuster L."/>
            <person name="Cowan T.M."/>
            <person name="Smanski M.J."/>
            <person name="Chevrette M.G."/>
            <person name="De Carvalho L.P.S."/>
            <person name="Shen B."/>
        </authorList>
    </citation>
    <scope>NUCLEOTIDE SEQUENCE [LARGE SCALE GENOMIC DNA]</scope>
    <source>
        <strain evidence="2 3">NPDC045974</strain>
    </source>
</reference>
<gene>
    <name evidence="2" type="ORF">AB0A88_10890</name>
</gene>
<comment type="caution">
    <text evidence="2">The sequence shown here is derived from an EMBL/GenBank/DDBJ whole genome shotgun (WGS) entry which is preliminary data.</text>
</comment>
<protein>
    <submittedName>
        <fullName evidence="2">Uncharacterized protein</fullName>
    </submittedName>
</protein>